<feature type="domain" description="Acyclic terpene utilisation N-terminal" evidence="1">
    <location>
        <begin position="1"/>
        <end position="154"/>
    </location>
</feature>
<evidence type="ECO:0000259" key="1">
    <source>
        <dbReference type="Pfam" id="PF07287"/>
    </source>
</evidence>
<keyword evidence="3" id="KW-1185">Reference proteome</keyword>
<dbReference type="Pfam" id="PF07287">
    <property type="entry name" value="AtuA"/>
    <property type="match status" value="1"/>
</dbReference>
<sequence length="157" mass="16992">MLYEVLDPQNYALPDVVLDMTHVRLEQAGVDLVSVTGAKGKPPTPWLKCTTMEQRGYKVSVDIVVCGEDAENKAKVLGDAIISRTNAISTAQSSGTTSGITAKDYEVIIIGAEYSLGPLEASSRPRRREVVLRVAARHPNRSVLNILAKEAAPFLTK</sequence>
<proteinExistence type="predicted"/>
<dbReference type="InterPro" id="IPR010839">
    <property type="entry name" value="AtuA_N"/>
</dbReference>
<dbReference type="EMBL" id="JAADYS010002588">
    <property type="protein sequence ID" value="KAF4457594.1"/>
    <property type="molecule type" value="Genomic_DNA"/>
</dbReference>
<dbReference type="Proteomes" id="UP000554235">
    <property type="component" value="Unassembled WGS sequence"/>
</dbReference>
<name>A0A8H4KXS2_9HYPO</name>
<dbReference type="AlphaFoldDB" id="A0A8H4KXS2"/>
<evidence type="ECO:0000313" key="3">
    <source>
        <dbReference type="Proteomes" id="UP000554235"/>
    </source>
</evidence>
<dbReference type="PANTHER" id="PTHR47708">
    <property type="match status" value="1"/>
</dbReference>
<protein>
    <submittedName>
        <fullName evidence="2">DUF1446-domain-containing</fullName>
    </submittedName>
</protein>
<evidence type="ECO:0000313" key="2">
    <source>
        <dbReference type="EMBL" id="KAF4457594.1"/>
    </source>
</evidence>
<gene>
    <name evidence="2" type="ORF">FALBO_15189</name>
</gene>
<dbReference type="PANTHER" id="PTHR47708:SF2">
    <property type="entry name" value="SI:CH73-132F6.5"/>
    <property type="match status" value="1"/>
</dbReference>
<comment type="caution">
    <text evidence="2">The sequence shown here is derived from an EMBL/GenBank/DDBJ whole genome shotgun (WGS) entry which is preliminary data.</text>
</comment>
<dbReference type="OrthoDB" id="10265871at2759"/>
<accession>A0A8H4KXS2</accession>
<organism evidence="2 3">
    <name type="scientific">Fusarium albosuccineum</name>
    <dbReference type="NCBI Taxonomy" id="1237068"/>
    <lineage>
        <taxon>Eukaryota</taxon>
        <taxon>Fungi</taxon>
        <taxon>Dikarya</taxon>
        <taxon>Ascomycota</taxon>
        <taxon>Pezizomycotina</taxon>
        <taxon>Sordariomycetes</taxon>
        <taxon>Hypocreomycetidae</taxon>
        <taxon>Hypocreales</taxon>
        <taxon>Nectriaceae</taxon>
        <taxon>Fusarium</taxon>
        <taxon>Fusarium decemcellulare species complex</taxon>
    </lineage>
</organism>
<reference evidence="2 3" key="1">
    <citation type="submission" date="2020-01" db="EMBL/GenBank/DDBJ databases">
        <title>Identification and distribution of gene clusters putatively required for synthesis of sphingolipid metabolism inhibitors in phylogenetically diverse species of the filamentous fungus Fusarium.</title>
        <authorList>
            <person name="Kim H.-S."/>
            <person name="Busman M."/>
            <person name="Brown D.W."/>
            <person name="Divon H."/>
            <person name="Uhlig S."/>
            <person name="Proctor R.H."/>
        </authorList>
    </citation>
    <scope>NUCLEOTIDE SEQUENCE [LARGE SCALE GENOMIC DNA]</scope>
    <source>
        <strain evidence="2 3">NRRL 20459</strain>
    </source>
</reference>